<feature type="transmembrane region" description="Helical" evidence="1">
    <location>
        <begin position="109"/>
        <end position="128"/>
    </location>
</feature>
<keyword evidence="1" id="KW-0472">Membrane</keyword>
<feature type="transmembrane region" description="Helical" evidence="1">
    <location>
        <begin position="226"/>
        <end position="251"/>
    </location>
</feature>
<keyword evidence="1" id="KW-1133">Transmembrane helix</keyword>
<accession>A0ABX8CSQ3</accession>
<keyword evidence="3" id="KW-1185">Reference proteome</keyword>
<gene>
    <name evidence="2" type="ORF">KHQ06_01740</name>
</gene>
<evidence type="ECO:0000313" key="2">
    <source>
        <dbReference type="EMBL" id="QVI21909.1"/>
    </source>
</evidence>
<reference evidence="2 3" key="1">
    <citation type="submission" date="2021-04" db="EMBL/GenBank/DDBJ databases">
        <title>Nocardia tengchongensis.</title>
        <authorList>
            <person name="Zhuang k."/>
            <person name="Ran Y."/>
            <person name="Li W."/>
        </authorList>
    </citation>
    <scope>NUCLEOTIDE SEQUENCE [LARGE SCALE GENOMIC DNA]</scope>
    <source>
        <strain evidence="2 3">CFH S0057</strain>
    </source>
</reference>
<feature type="transmembrane region" description="Helical" evidence="1">
    <location>
        <begin position="190"/>
        <end position="214"/>
    </location>
</feature>
<evidence type="ECO:0000313" key="3">
    <source>
        <dbReference type="Proteomes" id="UP000683310"/>
    </source>
</evidence>
<sequence length="481" mass="50068">MIAAAVLVLAMFWLPVASVRFYDRSWETYVWKEHGSPASIPEYLSAVPYLLIVLVAGVTGVLLVRGTGGRRGVLFWAAAFAGGMVLAISSGDVMAYAQGFKENISPASGFWVITLAMLVAIAALASGLRDAVVSKRVAVQEMNAAAGGAADRATGVFLIVAALVELVESFKPVMSDSSGFRSIWRMNSNGSAPLLLVQFVLILIVVVVVAIALLAGAGVRNPAVRVAGAAAAALVFTGEFNGLCVTFAMVGHQFSQYVGIGLVLLVVALLLSLGATVAGLMAQSARPRIAAQPRAGFAPMNATPNPFASAPNPFAPAPAPNPFAPVPPANPFAPAPPANPSAPAPPAPAVEATVKIEPAVTPPRMARVYDGKDADGRPVADRPAVEGNTRMAVLAYLESAPIVLAARSFEQDEFVPGDRDVPLNFRSDGVWVWAGAVPHYLHKHGLAPEPELVQHIANRGYRVGEIGDAAQRAAIQVITGS</sequence>
<keyword evidence="1" id="KW-0812">Transmembrane</keyword>
<evidence type="ECO:0000256" key="1">
    <source>
        <dbReference type="SAM" id="Phobius"/>
    </source>
</evidence>
<name>A0ABX8CSQ3_9NOCA</name>
<organism evidence="2 3">
    <name type="scientific">Nocardia tengchongensis</name>
    <dbReference type="NCBI Taxonomy" id="2055889"/>
    <lineage>
        <taxon>Bacteria</taxon>
        <taxon>Bacillati</taxon>
        <taxon>Actinomycetota</taxon>
        <taxon>Actinomycetes</taxon>
        <taxon>Mycobacteriales</taxon>
        <taxon>Nocardiaceae</taxon>
        <taxon>Nocardia</taxon>
    </lineage>
</organism>
<dbReference type="EMBL" id="CP074371">
    <property type="protein sequence ID" value="QVI21909.1"/>
    <property type="molecule type" value="Genomic_DNA"/>
</dbReference>
<protein>
    <submittedName>
        <fullName evidence="2">Uncharacterized protein</fullName>
    </submittedName>
</protein>
<proteinExistence type="predicted"/>
<feature type="transmembrane region" description="Helical" evidence="1">
    <location>
        <begin position="149"/>
        <end position="170"/>
    </location>
</feature>
<dbReference type="Proteomes" id="UP000683310">
    <property type="component" value="Chromosome"/>
</dbReference>
<feature type="transmembrane region" description="Helical" evidence="1">
    <location>
        <begin position="257"/>
        <end position="282"/>
    </location>
</feature>
<feature type="transmembrane region" description="Helical" evidence="1">
    <location>
        <begin position="73"/>
        <end position="97"/>
    </location>
</feature>
<feature type="transmembrane region" description="Helical" evidence="1">
    <location>
        <begin position="43"/>
        <end position="64"/>
    </location>
</feature>